<feature type="transmembrane region" description="Helical" evidence="1">
    <location>
        <begin position="57"/>
        <end position="78"/>
    </location>
</feature>
<evidence type="ECO:0008006" key="4">
    <source>
        <dbReference type="Google" id="ProtNLM"/>
    </source>
</evidence>
<sequence>MENSTVKNNKEFSWENELFKVSIFEIVLAAIFLSIHIVIVYFANFTILRIIPIRLEFIMYIFYGLIFAAFKGSILSILSDTLVLLLTGRIGTWFWLYAIVPPLISIVSYLYYLMFKRTKITRFVLAYTLTLLSFLLAAIVYLKHSDPNGSFKLSKKVSIGHSLILALIALYGFLSLILTSVFTILYLVHKNEKWNYYILVTSLILFISVVFRWVLDPINFIEYYNHFRGSKTGKLKQYGVDYIILFTKIVIKDLFVIPIYIIVLSPVFTVISILKQNYVDNTRKIKY</sequence>
<feature type="transmembrane region" description="Helical" evidence="1">
    <location>
        <begin position="194"/>
        <end position="215"/>
    </location>
</feature>
<reference evidence="2 3" key="1">
    <citation type="submission" date="2019-01" db="EMBL/GenBank/DDBJ databases">
        <title>Complete sequence and annotation of the Mycoplasma phocirhinis strain 852T genome.</title>
        <authorList>
            <person name="Frasca S.Jr."/>
            <person name="Kutish G.F."/>
            <person name="Castellanos Gell J."/>
            <person name="Michaels D.L."/>
            <person name="Brown D.R."/>
        </authorList>
    </citation>
    <scope>NUCLEOTIDE SEQUENCE [LARGE SCALE GENOMIC DNA]</scope>
    <source>
        <strain evidence="2 3">852</strain>
    </source>
</reference>
<keyword evidence="1" id="KW-0812">Transmembrane</keyword>
<protein>
    <recommendedName>
        <fullName evidence="4">ECF transporter S component</fullName>
    </recommendedName>
</protein>
<keyword evidence="1" id="KW-1133">Transmembrane helix</keyword>
<dbReference type="OrthoDB" id="397703at2"/>
<feature type="transmembrane region" description="Helical" evidence="1">
    <location>
        <begin position="162"/>
        <end position="187"/>
    </location>
</feature>
<feature type="transmembrane region" description="Helical" evidence="1">
    <location>
        <begin position="255"/>
        <end position="274"/>
    </location>
</feature>
<feature type="transmembrane region" description="Helical" evidence="1">
    <location>
        <begin position="23"/>
        <end position="45"/>
    </location>
</feature>
<dbReference type="Proteomes" id="UP000289326">
    <property type="component" value="Chromosome"/>
</dbReference>
<evidence type="ECO:0000256" key="1">
    <source>
        <dbReference type="SAM" id="Phobius"/>
    </source>
</evidence>
<accession>A0A4P6MNJ0</accession>
<keyword evidence="3" id="KW-1185">Reference proteome</keyword>
<feature type="transmembrane region" description="Helical" evidence="1">
    <location>
        <begin position="124"/>
        <end position="142"/>
    </location>
</feature>
<proteinExistence type="predicted"/>
<keyword evidence="1" id="KW-0472">Membrane</keyword>
<dbReference type="EMBL" id="CP034841">
    <property type="protein sequence ID" value="QBF34450.1"/>
    <property type="molecule type" value="Genomic_DNA"/>
</dbReference>
<dbReference type="AlphaFoldDB" id="A0A4P6MNJ0"/>
<evidence type="ECO:0000313" key="3">
    <source>
        <dbReference type="Proteomes" id="UP000289326"/>
    </source>
</evidence>
<gene>
    <name evidence="2" type="ORF">EG856_00695</name>
</gene>
<dbReference type="Gene3D" id="1.10.1760.20">
    <property type="match status" value="1"/>
</dbReference>
<evidence type="ECO:0000313" key="2">
    <source>
        <dbReference type="EMBL" id="QBF34450.1"/>
    </source>
</evidence>
<organism evidence="2 3">
    <name type="scientific">Mycoplasmopsis phocirhinis</name>
    <dbReference type="NCBI Taxonomy" id="142650"/>
    <lineage>
        <taxon>Bacteria</taxon>
        <taxon>Bacillati</taxon>
        <taxon>Mycoplasmatota</taxon>
        <taxon>Mycoplasmoidales</taxon>
        <taxon>Metamycoplasmataceae</taxon>
        <taxon>Mycoplasmopsis</taxon>
    </lineage>
</organism>
<name>A0A4P6MNJ0_9BACT</name>
<feature type="transmembrane region" description="Helical" evidence="1">
    <location>
        <begin position="90"/>
        <end position="112"/>
    </location>
</feature>
<dbReference type="KEGG" id="mphi:EG856_00695"/>
<dbReference type="RefSeq" id="WP_130429228.1">
    <property type="nucleotide sequence ID" value="NZ_CP034841.1"/>
</dbReference>